<dbReference type="AlphaFoldDB" id="A0ABD2ZSS3"/>
<accession>A0ABD2ZSS3</accession>
<keyword evidence="7" id="KW-1185">Reference proteome</keyword>
<evidence type="ECO:0000256" key="5">
    <source>
        <dbReference type="RuleBase" id="RU004336"/>
    </source>
</evidence>
<dbReference type="Pfam" id="PF00332">
    <property type="entry name" value="Glyco_hydro_17"/>
    <property type="match status" value="1"/>
</dbReference>
<sequence length="201" mass="22319">MEPLLRFLDQTKSFFFIDAYTYFEWVSKPNIVSLDYALLAAQNTTFKDPFSGLVYNNLLDQILDSVVFAMKKLGYVNIPLFVAETGWPNAGDIDQIGASIYNAATYNRNVVKKFTVTPTVGTPARPGVSIPLNIFALYNENQKPGPSTERHFGLSYPNGTKIYNIDLSGKTPESAYNALPQPTNNEPYKGKIWCVVAEGGN</sequence>
<evidence type="ECO:0008006" key="8">
    <source>
        <dbReference type="Google" id="ProtNLM"/>
    </source>
</evidence>
<dbReference type="Gene3D" id="3.20.20.80">
    <property type="entry name" value="Glycosidases"/>
    <property type="match status" value="1"/>
</dbReference>
<evidence type="ECO:0000313" key="6">
    <source>
        <dbReference type="EMBL" id="KAL3522477.1"/>
    </source>
</evidence>
<dbReference type="InterPro" id="IPR000490">
    <property type="entry name" value="Glyco_hydro_17"/>
</dbReference>
<dbReference type="Proteomes" id="UP001630127">
    <property type="component" value="Unassembled WGS sequence"/>
</dbReference>
<comment type="similarity">
    <text evidence="1 4">Belongs to the glycosyl hydrolase 17 family.</text>
</comment>
<evidence type="ECO:0000313" key="7">
    <source>
        <dbReference type="Proteomes" id="UP001630127"/>
    </source>
</evidence>
<dbReference type="InterPro" id="IPR044965">
    <property type="entry name" value="Glyco_hydro_17_plant"/>
</dbReference>
<keyword evidence="2 5" id="KW-0378">Hydrolase</keyword>
<comment type="caution">
    <text evidence="6">The sequence shown here is derived from an EMBL/GenBank/DDBJ whole genome shotgun (WGS) entry which is preliminary data.</text>
</comment>
<evidence type="ECO:0000256" key="4">
    <source>
        <dbReference type="RuleBase" id="RU004335"/>
    </source>
</evidence>
<protein>
    <recommendedName>
        <fullName evidence="8">Glucan endo-1,3-beta-D-glucosidase</fullName>
    </recommendedName>
</protein>
<evidence type="ECO:0000256" key="2">
    <source>
        <dbReference type="ARBA" id="ARBA00022801"/>
    </source>
</evidence>
<dbReference type="PANTHER" id="PTHR32227">
    <property type="entry name" value="GLUCAN ENDO-1,3-BETA-GLUCOSIDASE BG1-RELATED-RELATED"/>
    <property type="match status" value="1"/>
</dbReference>
<dbReference type="InterPro" id="IPR017853">
    <property type="entry name" value="GH"/>
</dbReference>
<gene>
    <name evidence="6" type="ORF">ACH5RR_015311</name>
</gene>
<name>A0ABD2ZSS3_9GENT</name>
<keyword evidence="3 5" id="KW-0326">Glycosidase</keyword>
<dbReference type="EMBL" id="JBJUIK010000007">
    <property type="protein sequence ID" value="KAL3522477.1"/>
    <property type="molecule type" value="Genomic_DNA"/>
</dbReference>
<dbReference type="SUPFAM" id="SSF51445">
    <property type="entry name" value="(Trans)glycosidases"/>
    <property type="match status" value="1"/>
</dbReference>
<proteinExistence type="inferred from homology"/>
<reference evidence="6 7" key="1">
    <citation type="submission" date="2024-11" db="EMBL/GenBank/DDBJ databases">
        <title>A near-complete genome assembly of Cinchona calisaya.</title>
        <authorList>
            <person name="Lian D.C."/>
            <person name="Zhao X.W."/>
            <person name="Wei L."/>
        </authorList>
    </citation>
    <scope>NUCLEOTIDE SEQUENCE [LARGE SCALE GENOMIC DNA]</scope>
    <source>
        <tissue evidence="6">Nenye</tissue>
    </source>
</reference>
<evidence type="ECO:0000256" key="1">
    <source>
        <dbReference type="ARBA" id="ARBA00008773"/>
    </source>
</evidence>
<dbReference type="GO" id="GO:0016798">
    <property type="term" value="F:hydrolase activity, acting on glycosyl bonds"/>
    <property type="evidence" value="ECO:0007669"/>
    <property type="project" value="UniProtKB-KW"/>
</dbReference>
<evidence type="ECO:0000256" key="3">
    <source>
        <dbReference type="ARBA" id="ARBA00023295"/>
    </source>
</evidence>
<dbReference type="PROSITE" id="PS00587">
    <property type="entry name" value="GLYCOSYL_HYDROL_F17"/>
    <property type="match status" value="1"/>
</dbReference>
<organism evidence="6 7">
    <name type="scientific">Cinchona calisaya</name>
    <dbReference type="NCBI Taxonomy" id="153742"/>
    <lineage>
        <taxon>Eukaryota</taxon>
        <taxon>Viridiplantae</taxon>
        <taxon>Streptophyta</taxon>
        <taxon>Embryophyta</taxon>
        <taxon>Tracheophyta</taxon>
        <taxon>Spermatophyta</taxon>
        <taxon>Magnoliopsida</taxon>
        <taxon>eudicotyledons</taxon>
        <taxon>Gunneridae</taxon>
        <taxon>Pentapetalae</taxon>
        <taxon>asterids</taxon>
        <taxon>lamiids</taxon>
        <taxon>Gentianales</taxon>
        <taxon>Rubiaceae</taxon>
        <taxon>Cinchonoideae</taxon>
        <taxon>Cinchoneae</taxon>
        <taxon>Cinchona</taxon>
    </lineage>
</organism>